<dbReference type="PANTHER" id="PTHR36766">
    <property type="entry name" value="PLANT BROAD-SPECTRUM MILDEW RESISTANCE PROTEIN RPW8"/>
    <property type="match status" value="1"/>
</dbReference>
<organism evidence="7 8">
    <name type="scientific">Ziziphus jujuba</name>
    <name type="common">Chinese jujube</name>
    <name type="synonym">Ziziphus sativa</name>
    <dbReference type="NCBI Taxonomy" id="326968"/>
    <lineage>
        <taxon>Eukaryota</taxon>
        <taxon>Viridiplantae</taxon>
        <taxon>Streptophyta</taxon>
        <taxon>Embryophyta</taxon>
        <taxon>Tracheophyta</taxon>
        <taxon>Spermatophyta</taxon>
        <taxon>Magnoliopsida</taxon>
        <taxon>eudicotyledons</taxon>
        <taxon>Gunneridae</taxon>
        <taxon>Pentapetalae</taxon>
        <taxon>rosids</taxon>
        <taxon>fabids</taxon>
        <taxon>Rosales</taxon>
        <taxon>Rhamnaceae</taxon>
        <taxon>Paliureae</taxon>
        <taxon>Ziziphus</taxon>
    </lineage>
</organism>
<dbReference type="SUPFAM" id="SSF52540">
    <property type="entry name" value="P-loop containing nucleoside triphosphate hydrolases"/>
    <property type="match status" value="1"/>
</dbReference>
<dbReference type="Pfam" id="PF18052">
    <property type="entry name" value="Rx_N"/>
    <property type="match status" value="1"/>
</dbReference>
<evidence type="ECO:0000313" key="7">
    <source>
        <dbReference type="Proteomes" id="UP001652623"/>
    </source>
</evidence>
<dbReference type="CDD" id="cd14798">
    <property type="entry name" value="RX-CC_like"/>
    <property type="match status" value="1"/>
</dbReference>
<gene>
    <name evidence="8" type="primary">LOC132800710</name>
</gene>
<evidence type="ECO:0000256" key="2">
    <source>
        <dbReference type="ARBA" id="ARBA00022741"/>
    </source>
</evidence>
<dbReference type="InterPro" id="IPR038005">
    <property type="entry name" value="RX-like_CC"/>
</dbReference>
<evidence type="ECO:0000256" key="1">
    <source>
        <dbReference type="ARBA" id="ARBA00022737"/>
    </source>
</evidence>
<reference evidence="8" key="1">
    <citation type="submission" date="2025-08" db="UniProtKB">
        <authorList>
            <consortium name="RefSeq"/>
        </authorList>
    </citation>
    <scope>IDENTIFICATION</scope>
    <source>
        <tissue evidence="8">Seedling</tissue>
    </source>
</reference>
<dbReference type="PRINTS" id="PR00364">
    <property type="entry name" value="DISEASERSIST"/>
</dbReference>
<dbReference type="InterPro" id="IPR027417">
    <property type="entry name" value="P-loop_NTPase"/>
</dbReference>
<dbReference type="PANTHER" id="PTHR36766:SF38">
    <property type="entry name" value="DISEASE RESISTANCE PROTEIN RGA3"/>
    <property type="match status" value="1"/>
</dbReference>
<sequence>MAEAILFNIAERILGRLGSAGIEEIGLLWRVNDELQELEKTVSAIKAVLLDAEKQRFHNHQVRNWLERLEEVVYEADDLVDDFSTEALRRRLMHGNKISKQVRTFFSSSNQLGFRSKVGHKIKQVRKKLADIAADRIHLNLEERYEVSSHVVARMRDHTHSFVHDEEVIGRGDDRMAILRLLDAKTEENVSVIPIVGAGGLGKTTVAQLVFNDKNVQQHFEVRLWVCVSDVFDLRLLVEKITKFVVADKVNLEMEQLQKHLREKLNGKRYLLVLDDVWNESREKWLGLKNLLPNDVKGSKIIVTTRSEIVARMVGTMQPYHLKVLDEENSWNLFKQMAFEKEQASKIDSNTMEIGRQIVKKCGGIGNKNNRKHVVW</sequence>
<accession>A0ABM4A2H8</accession>
<keyword evidence="3" id="KW-0611">Plant defense</keyword>
<dbReference type="Pfam" id="PF00931">
    <property type="entry name" value="NB-ARC"/>
    <property type="match status" value="1"/>
</dbReference>
<evidence type="ECO:0000313" key="8">
    <source>
        <dbReference type="RefSeq" id="XP_060670930.1"/>
    </source>
</evidence>
<dbReference type="RefSeq" id="XP_060670930.1">
    <property type="nucleotide sequence ID" value="XM_060814947.1"/>
</dbReference>
<evidence type="ECO:0000259" key="5">
    <source>
        <dbReference type="Pfam" id="PF00931"/>
    </source>
</evidence>
<keyword evidence="7" id="KW-1185">Reference proteome</keyword>
<keyword evidence="1" id="KW-0677">Repeat</keyword>
<dbReference type="Gene3D" id="1.20.5.4130">
    <property type="match status" value="1"/>
</dbReference>
<keyword evidence="2" id="KW-0547">Nucleotide-binding</keyword>
<evidence type="ECO:0000259" key="6">
    <source>
        <dbReference type="Pfam" id="PF18052"/>
    </source>
</evidence>
<dbReference type="GeneID" id="132800710"/>
<dbReference type="InterPro" id="IPR002182">
    <property type="entry name" value="NB-ARC"/>
</dbReference>
<dbReference type="InterPro" id="IPR041118">
    <property type="entry name" value="Rx_N"/>
</dbReference>
<name>A0ABM4A2H8_ZIZJJ</name>
<dbReference type="Proteomes" id="UP001652623">
    <property type="component" value="Chromosome 2"/>
</dbReference>
<evidence type="ECO:0000256" key="4">
    <source>
        <dbReference type="ARBA" id="ARBA00022840"/>
    </source>
</evidence>
<dbReference type="Gene3D" id="3.40.50.300">
    <property type="entry name" value="P-loop containing nucleotide triphosphate hydrolases"/>
    <property type="match status" value="1"/>
</dbReference>
<feature type="domain" description="Disease resistance N-terminal" evidence="6">
    <location>
        <begin position="12"/>
        <end position="97"/>
    </location>
</feature>
<keyword evidence="4" id="KW-0067">ATP-binding</keyword>
<feature type="domain" description="NB-ARC" evidence="5">
    <location>
        <begin position="187"/>
        <end position="342"/>
    </location>
</feature>
<protein>
    <submittedName>
        <fullName evidence="8">Disease resistance protein RGA2-like</fullName>
    </submittedName>
</protein>
<evidence type="ECO:0000256" key="3">
    <source>
        <dbReference type="ARBA" id="ARBA00022821"/>
    </source>
</evidence>
<proteinExistence type="predicted"/>